<accession>A0A9P1FIR9</accession>
<evidence type="ECO:0000259" key="2">
    <source>
        <dbReference type="Pfam" id="PF07572"/>
    </source>
</evidence>
<keyword evidence="5" id="KW-1185">Reference proteome</keyword>
<protein>
    <recommendedName>
        <fullName evidence="2">BCNT-C domain-containing protein</fullName>
    </recommendedName>
</protein>
<dbReference type="AlphaFoldDB" id="A0A9P1FIR9"/>
<gene>
    <name evidence="3" type="ORF">C1SCF055_LOCUS6674</name>
</gene>
<reference evidence="4 5" key="2">
    <citation type="submission" date="2024-05" db="EMBL/GenBank/DDBJ databases">
        <authorList>
            <person name="Chen Y."/>
            <person name="Shah S."/>
            <person name="Dougan E. K."/>
            <person name="Thang M."/>
            <person name="Chan C."/>
        </authorList>
    </citation>
    <scope>NUCLEOTIDE SEQUENCE [LARGE SCALE GENOMIC DNA]</scope>
</reference>
<evidence type="ECO:0000313" key="5">
    <source>
        <dbReference type="Proteomes" id="UP001152797"/>
    </source>
</evidence>
<evidence type="ECO:0000313" key="4">
    <source>
        <dbReference type="EMBL" id="CAL4765961.1"/>
    </source>
</evidence>
<reference evidence="3" key="1">
    <citation type="submission" date="2022-10" db="EMBL/GenBank/DDBJ databases">
        <authorList>
            <person name="Chen Y."/>
            <person name="Dougan E. K."/>
            <person name="Chan C."/>
            <person name="Rhodes N."/>
            <person name="Thang M."/>
        </authorList>
    </citation>
    <scope>NUCLEOTIDE SEQUENCE</scope>
</reference>
<name>A0A9P1FIR9_9DINO</name>
<sequence>MVTIANANFPDSDHEDEDFEVPGGIDEPADTGAEPSSERRRRRKRHKSTDDLWKEMQQDEMESAKSWIKRPCPDPGLFRSFQRRSLRHETKDSPQKPNAILAEVAKYSPVAIEGQEQPTAKEMKHKARDGTTTLTIRGSSRISRKEMLQEVSKYCGSADGSEIPSAAEMKKKVRFSREALSTSGASTETKMLKATIVQESVRFAGQTLTIERRLVPGSVEEKRYLQSQKRRNSAKLGGGLTALDKLLGISRDKELNTVEKSGLDWHRHKEEAGVGTQCSFATIFGSNT</sequence>
<comment type="caution">
    <text evidence="3">The sequence shown here is derived from an EMBL/GenBank/DDBJ whole genome shotgun (WGS) entry which is preliminary data.</text>
</comment>
<proteinExistence type="predicted"/>
<dbReference type="InterPro" id="IPR011421">
    <property type="entry name" value="BCNT-C"/>
</dbReference>
<evidence type="ECO:0000313" key="3">
    <source>
        <dbReference type="EMBL" id="CAI3978649.1"/>
    </source>
</evidence>
<dbReference type="Proteomes" id="UP001152797">
    <property type="component" value="Unassembled WGS sequence"/>
</dbReference>
<dbReference type="EMBL" id="CAMXCT010000425">
    <property type="protein sequence ID" value="CAI3978649.1"/>
    <property type="molecule type" value="Genomic_DNA"/>
</dbReference>
<dbReference type="Pfam" id="PF07572">
    <property type="entry name" value="BCNT"/>
    <property type="match status" value="1"/>
</dbReference>
<feature type="domain" description="BCNT-C" evidence="2">
    <location>
        <begin position="243"/>
        <end position="276"/>
    </location>
</feature>
<dbReference type="EMBL" id="CAMXCT030000425">
    <property type="protein sequence ID" value="CAL4765961.1"/>
    <property type="molecule type" value="Genomic_DNA"/>
</dbReference>
<dbReference type="OrthoDB" id="436203at2759"/>
<evidence type="ECO:0000256" key="1">
    <source>
        <dbReference type="SAM" id="MobiDB-lite"/>
    </source>
</evidence>
<dbReference type="EMBL" id="CAMXCT020000425">
    <property type="protein sequence ID" value="CAL1132024.1"/>
    <property type="molecule type" value="Genomic_DNA"/>
</dbReference>
<feature type="region of interest" description="Disordered" evidence="1">
    <location>
        <begin position="1"/>
        <end position="96"/>
    </location>
</feature>
<organism evidence="3">
    <name type="scientific">Cladocopium goreaui</name>
    <dbReference type="NCBI Taxonomy" id="2562237"/>
    <lineage>
        <taxon>Eukaryota</taxon>
        <taxon>Sar</taxon>
        <taxon>Alveolata</taxon>
        <taxon>Dinophyceae</taxon>
        <taxon>Suessiales</taxon>
        <taxon>Symbiodiniaceae</taxon>
        <taxon>Cladocopium</taxon>
    </lineage>
</organism>
<feature type="compositionally biased region" description="Basic and acidic residues" evidence="1">
    <location>
        <begin position="48"/>
        <end position="57"/>
    </location>
</feature>